<dbReference type="InterPro" id="IPR011604">
    <property type="entry name" value="PDDEXK-like_dom_sf"/>
</dbReference>
<feature type="non-terminal residue" evidence="2">
    <location>
        <position position="1"/>
    </location>
</feature>
<comment type="caution">
    <text evidence="2">The sequence shown here is derived from an EMBL/GenBank/DDBJ whole genome shotgun (WGS) entry which is preliminary data.</text>
</comment>
<reference evidence="2" key="1">
    <citation type="journal article" date="2014" name="Front. Microbiol.">
        <title>High frequency of phylogenetically diverse reductive dehalogenase-homologous genes in deep subseafloor sedimentary metagenomes.</title>
        <authorList>
            <person name="Kawai M."/>
            <person name="Futagami T."/>
            <person name="Toyoda A."/>
            <person name="Takaki Y."/>
            <person name="Nishi S."/>
            <person name="Hori S."/>
            <person name="Arai W."/>
            <person name="Tsubouchi T."/>
            <person name="Morono Y."/>
            <person name="Uchiyama I."/>
            <person name="Ito T."/>
            <person name="Fujiyama A."/>
            <person name="Inagaki F."/>
            <person name="Takami H."/>
        </authorList>
    </citation>
    <scope>NUCLEOTIDE SEQUENCE</scope>
    <source>
        <strain evidence="2">Expedition CK06-06</strain>
    </source>
</reference>
<gene>
    <name evidence="2" type="ORF">S01H4_59719</name>
</gene>
<sequence>PEDAKDLFRKAKAEADRQRDEAADIGTKTHKAIEEYLKTGRKPKGLAPVIQKTFNAFLIFAKEKKLGKAIAVEKIIYSPYGYAGKLDFVAPLDGKKSLVDAKTSGGFYSEVPRQLAAYANAFEEMTGDKIERVGAVRLDKETGLPYWKDYTDIREISFKRFLCLLDFVSLA</sequence>
<accession>X1EPW2</accession>
<organism evidence="2">
    <name type="scientific">marine sediment metagenome</name>
    <dbReference type="NCBI Taxonomy" id="412755"/>
    <lineage>
        <taxon>unclassified sequences</taxon>
        <taxon>metagenomes</taxon>
        <taxon>ecological metagenomes</taxon>
    </lineage>
</organism>
<dbReference type="EMBL" id="BART01035072">
    <property type="protein sequence ID" value="GAH10678.1"/>
    <property type="molecule type" value="Genomic_DNA"/>
</dbReference>
<name>X1EPW2_9ZZZZ</name>
<feature type="region of interest" description="Disordered" evidence="1">
    <location>
        <begin position="1"/>
        <end position="24"/>
    </location>
</feature>
<evidence type="ECO:0000313" key="2">
    <source>
        <dbReference type="EMBL" id="GAH10678.1"/>
    </source>
</evidence>
<proteinExistence type="predicted"/>
<feature type="compositionally biased region" description="Basic and acidic residues" evidence="1">
    <location>
        <begin position="1"/>
        <end position="22"/>
    </location>
</feature>
<protein>
    <recommendedName>
        <fullName evidence="3">PD-(D/E)XK endonuclease-like domain-containing protein</fullName>
    </recommendedName>
</protein>
<evidence type="ECO:0000256" key="1">
    <source>
        <dbReference type="SAM" id="MobiDB-lite"/>
    </source>
</evidence>
<evidence type="ECO:0008006" key="3">
    <source>
        <dbReference type="Google" id="ProtNLM"/>
    </source>
</evidence>
<dbReference type="Gene3D" id="3.90.320.10">
    <property type="match status" value="1"/>
</dbReference>
<dbReference type="AlphaFoldDB" id="X1EPW2"/>